<sequence>MGPGAYLAGSGVSADDTEKLMFDRLYAAVLAVAGLGYGGYILLDELTGSSDTPGEDDHHLRRESSEQVFTA</sequence>
<dbReference type="HOGENOM" id="CLU_206615_0_0_11"/>
<dbReference type="EMBL" id="CP000431">
    <property type="protein sequence ID" value="ABG95090.1"/>
    <property type="molecule type" value="Genomic_DNA"/>
</dbReference>
<reference evidence="4" key="1">
    <citation type="journal article" date="2006" name="Proc. Natl. Acad. Sci. U.S.A.">
        <title>The complete genome of Rhodococcus sp. RHA1 provides insights into a catabolic powerhouse.</title>
        <authorList>
            <person name="McLeod M.P."/>
            <person name="Warren R.L."/>
            <person name="Hsiao W.W.L."/>
            <person name="Araki N."/>
            <person name="Myhre M."/>
            <person name="Fernandes C."/>
            <person name="Miyazawa D."/>
            <person name="Wong W."/>
            <person name="Lillquist A.L."/>
            <person name="Wang D."/>
            <person name="Dosanjh M."/>
            <person name="Hara H."/>
            <person name="Petrescu A."/>
            <person name="Morin R.D."/>
            <person name="Yang G."/>
            <person name="Stott J.M."/>
            <person name="Schein J.E."/>
            <person name="Shin H."/>
            <person name="Smailus D."/>
            <person name="Siddiqui A.S."/>
            <person name="Marra M.A."/>
            <person name="Jones S.J.M."/>
            <person name="Holt R."/>
            <person name="Brinkman F.S.L."/>
            <person name="Miyauchi K."/>
            <person name="Fukuda M."/>
            <person name="Davies J.E."/>
            <person name="Mohn W.W."/>
            <person name="Eltis L.D."/>
        </authorList>
    </citation>
    <scope>NUCLEOTIDE SEQUENCE [LARGE SCALE GENOMIC DNA]</scope>
    <source>
        <strain evidence="4">RHA1</strain>
    </source>
</reference>
<keyword evidence="2" id="KW-1133">Transmembrane helix</keyword>
<dbReference type="KEGG" id="rha:RHA1_ro03287"/>
<dbReference type="Proteomes" id="UP000008710">
    <property type="component" value="Chromosome"/>
</dbReference>
<keyword evidence="2" id="KW-0812">Transmembrane</keyword>
<feature type="compositionally biased region" description="Basic and acidic residues" evidence="1">
    <location>
        <begin position="55"/>
        <end position="65"/>
    </location>
</feature>
<evidence type="ECO:0000313" key="3">
    <source>
        <dbReference type="EMBL" id="ABG95090.1"/>
    </source>
</evidence>
<feature type="transmembrane region" description="Helical" evidence="2">
    <location>
        <begin position="25"/>
        <end position="43"/>
    </location>
</feature>
<gene>
    <name evidence="3" type="ordered locus">RHA1_ro03287</name>
</gene>
<protein>
    <submittedName>
        <fullName evidence="3">Uncharacterized protein</fullName>
    </submittedName>
</protein>
<feature type="region of interest" description="Disordered" evidence="1">
    <location>
        <begin position="48"/>
        <end position="71"/>
    </location>
</feature>
<evidence type="ECO:0000256" key="1">
    <source>
        <dbReference type="SAM" id="MobiDB-lite"/>
    </source>
</evidence>
<evidence type="ECO:0000256" key="2">
    <source>
        <dbReference type="SAM" id="Phobius"/>
    </source>
</evidence>
<organism evidence="3 4">
    <name type="scientific">Rhodococcus jostii (strain RHA1)</name>
    <dbReference type="NCBI Taxonomy" id="101510"/>
    <lineage>
        <taxon>Bacteria</taxon>
        <taxon>Bacillati</taxon>
        <taxon>Actinomycetota</taxon>
        <taxon>Actinomycetes</taxon>
        <taxon>Mycobacteriales</taxon>
        <taxon>Nocardiaceae</taxon>
        <taxon>Rhodococcus</taxon>
    </lineage>
</organism>
<dbReference type="AlphaFoldDB" id="Q0SBJ6"/>
<proteinExistence type="predicted"/>
<keyword evidence="2" id="KW-0472">Membrane</keyword>
<name>Q0SBJ6_RHOJR</name>
<evidence type="ECO:0000313" key="4">
    <source>
        <dbReference type="Proteomes" id="UP000008710"/>
    </source>
</evidence>
<accession>Q0SBJ6</accession>